<dbReference type="InterPro" id="IPR006249">
    <property type="entry name" value="Aconitase/IRP2"/>
</dbReference>
<dbReference type="NCBIfam" id="TIGR01341">
    <property type="entry name" value="aconitase_1"/>
    <property type="match status" value="1"/>
</dbReference>
<evidence type="ECO:0000313" key="10">
    <source>
        <dbReference type="EMBL" id="KMQ93928.1"/>
    </source>
</evidence>
<keyword evidence="7" id="KW-0963">Cytoplasm</keyword>
<gene>
    <name evidence="10" type="ORF">RF55_5937</name>
</gene>
<proteinExistence type="inferred from homology"/>
<keyword evidence="7" id="KW-0004">4Fe-4S</keyword>
<evidence type="ECO:0000256" key="1">
    <source>
        <dbReference type="ARBA" id="ARBA00001966"/>
    </source>
</evidence>
<dbReference type="PANTHER" id="PTHR11670">
    <property type="entry name" value="ACONITASE/IRON-RESPONSIVE ELEMENT FAMILY MEMBER"/>
    <property type="match status" value="1"/>
</dbReference>
<dbReference type="SUPFAM" id="SSF53732">
    <property type="entry name" value="Aconitase iron-sulfur domain"/>
    <property type="match status" value="1"/>
</dbReference>
<evidence type="ECO:0000256" key="3">
    <source>
        <dbReference type="ARBA" id="ARBA00022723"/>
    </source>
</evidence>
<evidence type="ECO:0000256" key="4">
    <source>
        <dbReference type="ARBA" id="ARBA00023004"/>
    </source>
</evidence>
<dbReference type="InterPro" id="IPR036008">
    <property type="entry name" value="Aconitase_4Fe-4S_dom"/>
</dbReference>
<keyword evidence="3" id="KW-0479">Metal-binding</keyword>
<dbReference type="SUPFAM" id="SSF52016">
    <property type="entry name" value="LeuD/IlvD-like"/>
    <property type="match status" value="1"/>
</dbReference>
<evidence type="ECO:0000256" key="2">
    <source>
        <dbReference type="ARBA" id="ARBA00007185"/>
    </source>
</evidence>
<feature type="domain" description="Aconitase A/isopropylmalate dehydratase small subunit swivel" evidence="9">
    <location>
        <begin position="589"/>
        <end position="717"/>
    </location>
</feature>
<comment type="caution">
    <text evidence="10">The sequence shown here is derived from an EMBL/GenBank/DDBJ whole genome shotgun (WGS) entry which is preliminary data.</text>
</comment>
<keyword evidence="4 7" id="KW-0408">Iron</keyword>
<evidence type="ECO:0000256" key="5">
    <source>
        <dbReference type="ARBA" id="ARBA00023014"/>
    </source>
</evidence>
<reference evidence="10 11" key="1">
    <citation type="submission" date="2015-04" db="EMBL/GenBank/DDBJ databases">
        <title>Lasius niger genome sequencing.</title>
        <authorList>
            <person name="Konorov E.A."/>
            <person name="Nikitin M.A."/>
            <person name="Kirill M.V."/>
            <person name="Chang P."/>
        </authorList>
    </citation>
    <scope>NUCLEOTIDE SEQUENCE [LARGE SCALE GENOMIC DNA]</scope>
    <source>
        <tissue evidence="10">Whole</tissue>
    </source>
</reference>
<dbReference type="InterPro" id="IPR000573">
    <property type="entry name" value="AconitaseA/IPMdHydase_ssu_swvl"/>
</dbReference>
<dbReference type="Pfam" id="PF00330">
    <property type="entry name" value="Aconitase"/>
    <property type="match status" value="1"/>
</dbReference>
<dbReference type="InterPro" id="IPR044137">
    <property type="entry name" value="AcnA_IRP_Swivel"/>
</dbReference>
<dbReference type="AlphaFoldDB" id="A0A0J7KUD2"/>
<evidence type="ECO:0000259" key="8">
    <source>
        <dbReference type="Pfam" id="PF00330"/>
    </source>
</evidence>
<name>A0A0J7KUD2_LASNI</name>
<keyword evidence="6" id="KW-0456">Lyase</keyword>
<comment type="similarity">
    <text evidence="2 7">Belongs to the aconitase/IPM isomerase family.</text>
</comment>
<evidence type="ECO:0000313" key="11">
    <source>
        <dbReference type="Proteomes" id="UP000036403"/>
    </source>
</evidence>
<dbReference type="InterPro" id="IPR015928">
    <property type="entry name" value="Aconitase/3IPM_dehydase_swvl"/>
</dbReference>
<dbReference type="Pfam" id="PF00694">
    <property type="entry name" value="Aconitase_C"/>
    <property type="match status" value="1"/>
</dbReference>
<evidence type="ECO:0000256" key="7">
    <source>
        <dbReference type="RuleBase" id="RU361275"/>
    </source>
</evidence>
<dbReference type="STRING" id="67767.A0A0J7KUD2"/>
<dbReference type="InterPro" id="IPR001030">
    <property type="entry name" value="Acoase/IPM_deHydtase_lsu_aba"/>
</dbReference>
<dbReference type="GO" id="GO:0005737">
    <property type="term" value="C:cytoplasm"/>
    <property type="evidence" value="ECO:0007669"/>
    <property type="project" value="UniProtKB-SubCell"/>
</dbReference>
<dbReference type="NCBIfam" id="NF009520">
    <property type="entry name" value="PRK12881.1"/>
    <property type="match status" value="1"/>
</dbReference>
<dbReference type="OrthoDB" id="2279155at2759"/>
<dbReference type="InterPro" id="IPR018136">
    <property type="entry name" value="Aconitase_4Fe-4S_BS"/>
</dbReference>
<accession>A0A0J7KUD2</accession>
<dbReference type="PROSITE" id="PS00450">
    <property type="entry name" value="ACONITASE_1"/>
    <property type="match status" value="1"/>
</dbReference>
<comment type="cofactor">
    <cofactor evidence="1">
        <name>[4Fe-4S] cluster</name>
        <dbReference type="ChEBI" id="CHEBI:49883"/>
    </cofactor>
</comment>
<protein>
    <submittedName>
        <fullName evidence="10">Aconitate hydratase</fullName>
    </submittedName>
</protein>
<dbReference type="FunFam" id="3.20.19.10:FF:000001">
    <property type="entry name" value="Aconitate hydratase"/>
    <property type="match status" value="1"/>
</dbReference>
<dbReference type="GO" id="GO:0051539">
    <property type="term" value="F:4 iron, 4 sulfur cluster binding"/>
    <property type="evidence" value="ECO:0007669"/>
    <property type="project" value="UniProtKB-KW"/>
</dbReference>
<dbReference type="CDD" id="cd01580">
    <property type="entry name" value="AcnA_IRP_Swivel"/>
    <property type="match status" value="1"/>
</dbReference>
<dbReference type="Gene3D" id="3.20.19.10">
    <property type="entry name" value="Aconitase, domain 4"/>
    <property type="match status" value="1"/>
</dbReference>
<dbReference type="GO" id="GO:0046872">
    <property type="term" value="F:metal ion binding"/>
    <property type="evidence" value="ECO:0007669"/>
    <property type="project" value="UniProtKB-KW"/>
</dbReference>
<keyword evidence="5 7" id="KW-0411">Iron-sulfur</keyword>
<evidence type="ECO:0000256" key="6">
    <source>
        <dbReference type="ARBA" id="ARBA00023239"/>
    </source>
</evidence>
<keyword evidence="11" id="KW-1185">Reference proteome</keyword>
<dbReference type="Gene3D" id="6.10.190.10">
    <property type="match status" value="1"/>
</dbReference>
<dbReference type="InterPro" id="IPR015931">
    <property type="entry name" value="Acnase/IPM_dHydase_lsu_aba_1/3"/>
</dbReference>
<dbReference type="Gene3D" id="3.30.499.10">
    <property type="entry name" value="Aconitase, domain 3"/>
    <property type="match status" value="2"/>
</dbReference>
<dbReference type="GO" id="GO:0016829">
    <property type="term" value="F:lyase activity"/>
    <property type="evidence" value="ECO:0007669"/>
    <property type="project" value="UniProtKB-KW"/>
</dbReference>
<evidence type="ECO:0000259" key="9">
    <source>
        <dbReference type="Pfam" id="PF00694"/>
    </source>
</evidence>
<sequence length="794" mass="86241">MQDFTGVPAVVDFAALRDGMKKLGKDPSAVNPSIPVDLVIDHSVSVEFSGTNEALGQNMAAEFQKNNERYRFLDWAQKTLKNFRVIPPGNGICHQVNLEYLAPLVQNAENVLFPDTLFGTDSHTTMINGLGVLGWGVGGIEAEAASLGEAIAMRIPEVIGMRLTGILPAGSTATDLVLTITQKLRQKGVVGKFVEFFGPALEHLPVAHRATIANMAPEYGATCGFFPPDHLTMAYLKLTGRDEKHIALAEAYLKEQGLFREKDAQEPAFTDVIEFDIGEIAPCMAGPKNPSDNHILSEIPKTFEAAKNAERFAIPNGETIGHGDLVIAAITSCTNTSNPSVMIAAGLLARKARKLGLKPLSRIKTSLAPGSRAVSHYLDKSGLTEDLNSLGFEVVGYGCTTCIGNSGPLSPEITQAIEQNDLTVGAILSGNRNFEGRISPLTKINYIASPPLVIAYALAGSLNLDLTKEPLGKDPQGNNVFLSDIWPSLQEVDEYVAKYVTTSTFAGSYADAEKGTSLWQELEASEASPVFHWEESSTYIHNPPWVDTVDQPYQISSLKDARILAIFGDNVTTDHISPAGAIAPNSPAALYLEKRGIQPKDFNSYGSRRGNDEIMARGTFANIRIQNEILPGSEGGITRHYPQGDQVSIFDAAEKYKKENIPLVVIAGKNYGMGSSRDWAAKGPNLLGVKAIIAEDFERIHRSNLVGMGILPLTFPEYVTRKSLKLTGEEIVEIDLPEILTPRCQIPVRFHFKNGEQVKILTTARLETKSEITYFKQGGILPSVLKRLAAEIEK</sequence>
<feature type="domain" description="Aconitase/3-isopropylmalate dehydratase large subunit alpha/beta/alpha" evidence="8">
    <location>
        <begin position="1"/>
        <end position="460"/>
    </location>
</feature>
<comment type="subcellular location">
    <subcellularLocation>
        <location evidence="7">Cytoplasm</location>
    </subcellularLocation>
</comment>
<dbReference type="NCBIfam" id="NF006757">
    <property type="entry name" value="PRK09277.1"/>
    <property type="match status" value="1"/>
</dbReference>
<organism evidence="10 11">
    <name type="scientific">Lasius niger</name>
    <name type="common">Black garden ant</name>
    <dbReference type="NCBI Taxonomy" id="67767"/>
    <lineage>
        <taxon>Eukaryota</taxon>
        <taxon>Metazoa</taxon>
        <taxon>Ecdysozoa</taxon>
        <taxon>Arthropoda</taxon>
        <taxon>Hexapoda</taxon>
        <taxon>Insecta</taxon>
        <taxon>Pterygota</taxon>
        <taxon>Neoptera</taxon>
        <taxon>Endopterygota</taxon>
        <taxon>Hymenoptera</taxon>
        <taxon>Apocrita</taxon>
        <taxon>Aculeata</taxon>
        <taxon>Formicoidea</taxon>
        <taxon>Formicidae</taxon>
        <taxon>Formicinae</taxon>
        <taxon>Lasius</taxon>
        <taxon>Lasius</taxon>
    </lineage>
</organism>
<dbReference type="EMBL" id="LBMM01003128">
    <property type="protein sequence ID" value="KMQ93928.1"/>
    <property type="molecule type" value="Genomic_DNA"/>
</dbReference>
<dbReference type="PROSITE" id="PS01244">
    <property type="entry name" value="ACONITASE_2"/>
    <property type="match status" value="1"/>
</dbReference>
<dbReference type="PaxDb" id="67767-A0A0J7KUD2"/>
<dbReference type="Proteomes" id="UP000036403">
    <property type="component" value="Unassembled WGS sequence"/>
</dbReference>
<dbReference type="PRINTS" id="PR00415">
    <property type="entry name" value="ACONITASE"/>
</dbReference>